<dbReference type="EMBL" id="JBBPFD010000123">
    <property type="protein sequence ID" value="KAK7880241.1"/>
    <property type="molecule type" value="Genomic_DNA"/>
</dbReference>
<evidence type="ECO:0000313" key="1">
    <source>
        <dbReference type="EMBL" id="KAK7880241.1"/>
    </source>
</evidence>
<gene>
    <name evidence="1" type="ORF">WMY93_033089</name>
</gene>
<evidence type="ECO:0000313" key="2">
    <source>
        <dbReference type="Proteomes" id="UP001460270"/>
    </source>
</evidence>
<dbReference type="PANTHER" id="PTHR14187">
    <property type="entry name" value="ALPHA KINASE/ELONGATION FACTOR 2 KINASE"/>
    <property type="match status" value="1"/>
</dbReference>
<name>A0AAW0MHV2_9GOBI</name>
<proteinExistence type="predicted"/>
<organism evidence="1 2">
    <name type="scientific">Mugilogobius chulae</name>
    <name type="common">yellowstripe goby</name>
    <dbReference type="NCBI Taxonomy" id="88201"/>
    <lineage>
        <taxon>Eukaryota</taxon>
        <taxon>Metazoa</taxon>
        <taxon>Chordata</taxon>
        <taxon>Craniata</taxon>
        <taxon>Vertebrata</taxon>
        <taxon>Euteleostomi</taxon>
        <taxon>Actinopterygii</taxon>
        <taxon>Neopterygii</taxon>
        <taxon>Teleostei</taxon>
        <taxon>Neoteleostei</taxon>
        <taxon>Acanthomorphata</taxon>
        <taxon>Gobiaria</taxon>
        <taxon>Gobiiformes</taxon>
        <taxon>Gobioidei</taxon>
        <taxon>Gobiidae</taxon>
        <taxon>Gobionellinae</taxon>
        <taxon>Mugilogobius</taxon>
    </lineage>
</organism>
<dbReference type="AlphaFoldDB" id="A0AAW0MHV2"/>
<keyword evidence="2" id="KW-1185">Reference proteome</keyword>
<reference evidence="2" key="1">
    <citation type="submission" date="2024-04" db="EMBL/GenBank/DDBJ databases">
        <title>Salinicola lusitanus LLJ914,a marine bacterium isolated from the Okinawa Trough.</title>
        <authorList>
            <person name="Li J."/>
        </authorList>
    </citation>
    <scope>NUCLEOTIDE SEQUENCE [LARGE SCALE GENOMIC DNA]</scope>
</reference>
<comment type="caution">
    <text evidence="1">The sequence shown here is derived from an EMBL/GenBank/DDBJ whole genome shotgun (WGS) entry which is preliminary data.</text>
</comment>
<protein>
    <submittedName>
        <fullName evidence="1">Uncharacterized protein</fullName>
    </submittedName>
</protein>
<dbReference type="PANTHER" id="PTHR14187:SF5">
    <property type="entry name" value="HEAT SHOCK 70 KDA PROTEIN 12A"/>
    <property type="match status" value="1"/>
</dbReference>
<dbReference type="InterPro" id="IPR043129">
    <property type="entry name" value="ATPase_NBD"/>
</dbReference>
<sequence>MESFYAETLALVTERLTEILRKLKDVKYILLVGGLSLSHILRRHVHREFGDRANVLSPKNSQEVIMSGALMFGRDPSVIRTRKSAFTYGVQTAVAFDPSKHRLDKRISSSTGDLCDQIFQKLIEENEDVKWDESREILFRPSESDQSALSFRSIRRRGRIPRTSTSGAWWVPWPSAWSTLPTSVKAEPSS</sequence>
<dbReference type="SUPFAM" id="SSF53067">
    <property type="entry name" value="Actin-like ATPase domain"/>
    <property type="match status" value="1"/>
</dbReference>
<accession>A0AAW0MHV2</accession>
<dbReference type="Proteomes" id="UP001460270">
    <property type="component" value="Unassembled WGS sequence"/>
</dbReference>